<evidence type="ECO:0000313" key="1">
    <source>
        <dbReference type="EMBL" id="RYC74919.1"/>
    </source>
</evidence>
<accession>A0ABY0FPN1</accession>
<dbReference type="RefSeq" id="WP_129734517.1">
    <property type="nucleotide sequence ID" value="NZ_PRLM01000002.1"/>
</dbReference>
<protein>
    <submittedName>
        <fullName evidence="1">Uncharacterized protein</fullName>
    </submittedName>
</protein>
<name>A0ABY0FPN1_9BACT</name>
<keyword evidence="2" id="KW-1185">Reference proteome</keyword>
<reference evidence="1 2" key="1">
    <citation type="journal article" date="2018" name="bioRxiv">
        <title>Evidence of independent acquisition and adaption of ultra-small bacteria to human hosts across the highly diverse yet reduced genomes of the phylum Saccharibacteria.</title>
        <authorList>
            <person name="McLean J.S."/>
            <person name="Bor B."/>
            <person name="To T.T."/>
            <person name="Liu Q."/>
            <person name="Kearns K.A."/>
            <person name="Solden L.M."/>
            <person name="Wrighton K.C."/>
            <person name="He X."/>
            <person name="Shi W."/>
        </authorList>
    </citation>
    <scope>NUCLEOTIDE SEQUENCE [LARGE SCALE GENOMIC DNA]</scope>
    <source>
        <strain evidence="1 2">TM7_G3_2_Rum_HOT_351B</strain>
    </source>
</reference>
<sequence length="110" mass="12853">MLNKTIYVFLTKVDDSNTLTFKFDDGQVNINLESNDTNTIKEVFQRIAKELCENDIELDYSVNEEKIDSNKDGLFIDAAEEYIERLKLEIESLKEDEHLKMIRSNQTDNV</sequence>
<reference evidence="1 2" key="2">
    <citation type="journal article" date="2020" name="Cell Rep.">
        <title>Acquisition and Adaptation of Ultra-small Parasitic Reduced Genome Bacteria to Mammalian Hosts.</title>
        <authorList>
            <person name="McLean J.S."/>
            <person name="Bor B."/>
            <person name="Kerns K.A."/>
            <person name="Liu Q."/>
            <person name="To T.T."/>
            <person name="Solden L."/>
            <person name="Hendrickson E.L."/>
            <person name="Wrighton K."/>
            <person name="Shi W."/>
            <person name="He X."/>
        </authorList>
    </citation>
    <scope>NUCLEOTIDE SEQUENCE [LARGE SCALE GENOMIC DNA]</scope>
    <source>
        <strain evidence="1 2">TM7_G3_2_Rum_HOT_351B</strain>
    </source>
</reference>
<dbReference type="EMBL" id="PRLM01000002">
    <property type="protein sequence ID" value="RYC74919.1"/>
    <property type="molecule type" value="Genomic_DNA"/>
</dbReference>
<organism evidence="1 2">
    <name type="scientific">Candidatus Nanosyncoccus alces</name>
    <dbReference type="NCBI Taxonomy" id="2171997"/>
    <lineage>
        <taxon>Bacteria</taxon>
        <taxon>Candidatus Saccharimonadota</taxon>
        <taxon>Candidatus Nanosyncoccalia</taxon>
        <taxon>Candidatus Nanosyncoccales</taxon>
        <taxon>Candidatus Nanosyncoccaceae</taxon>
        <taxon>Candidatus Nanosyncoccus</taxon>
    </lineage>
</organism>
<dbReference type="Proteomes" id="UP001191019">
    <property type="component" value="Unassembled WGS sequence"/>
</dbReference>
<gene>
    <name evidence="1" type="ORF">G3RUM_00194</name>
</gene>
<evidence type="ECO:0000313" key="2">
    <source>
        <dbReference type="Proteomes" id="UP001191019"/>
    </source>
</evidence>
<proteinExistence type="predicted"/>
<comment type="caution">
    <text evidence="1">The sequence shown here is derived from an EMBL/GenBank/DDBJ whole genome shotgun (WGS) entry which is preliminary data.</text>
</comment>